<dbReference type="GO" id="GO:0005737">
    <property type="term" value="C:cytoplasm"/>
    <property type="evidence" value="ECO:0007669"/>
    <property type="project" value="UniProtKB-SubCell"/>
</dbReference>
<protein>
    <recommendedName>
        <fullName evidence="5">Ubiquitin-related modifier 1</fullName>
    </recommendedName>
</protein>
<dbReference type="OrthoDB" id="10248987at2759"/>
<dbReference type="EMBL" id="KK119098">
    <property type="protein sequence ID" value="KFM74732.1"/>
    <property type="molecule type" value="Genomic_DNA"/>
</dbReference>
<keyword evidence="2" id="KW-1017">Isopeptide bond</keyword>
<keyword evidence="4" id="KW-0833">Ubl conjugation pathway</keyword>
<reference evidence="6 7" key="1">
    <citation type="submission" date="2013-11" db="EMBL/GenBank/DDBJ databases">
        <title>Genome sequencing of Stegodyphus mimosarum.</title>
        <authorList>
            <person name="Bechsgaard J."/>
        </authorList>
    </citation>
    <scope>NUCLEOTIDE SEQUENCE [LARGE SCALE GENOMIC DNA]</scope>
</reference>
<proteinExistence type="inferred from homology"/>
<dbReference type="InterPro" id="IPR012675">
    <property type="entry name" value="Beta-grasp_dom_sf"/>
</dbReference>
<feature type="non-terminal residue" evidence="6">
    <location>
        <position position="49"/>
    </location>
</feature>
<evidence type="ECO:0000256" key="3">
    <source>
        <dbReference type="ARBA" id="ARBA00022694"/>
    </source>
</evidence>
<evidence type="ECO:0000313" key="6">
    <source>
        <dbReference type="EMBL" id="KFM74732.1"/>
    </source>
</evidence>
<gene>
    <name evidence="6" type="ORF">X975_11874</name>
</gene>
<evidence type="ECO:0000313" key="7">
    <source>
        <dbReference type="Proteomes" id="UP000054359"/>
    </source>
</evidence>
<comment type="similarity">
    <text evidence="5">Belongs to the URM1 family.</text>
</comment>
<keyword evidence="7" id="KW-1185">Reference proteome</keyword>
<comment type="pathway">
    <text evidence="5">tRNA modification; 5-methoxycarbonylmethyl-2-thiouridine-tRNA biosynthesis.</text>
</comment>
<dbReference type="AlphaFoldDB" id="A0A087UBJ3"/>
<evidence type="ECO:0000256" key="4">
    <source>
        <dbReference type="ARBA" id="ARBA00022786"/>
    </source>
</evidence>
<dbReference type="Proteomes" id="UP000054359">
    <property type="component" value="Unassembled WGS sequence"/>
</dbReference>
<keyword evidence="3 5" id="KW-0819">tRNA processing</keyword>
<evidence type="ECO:0000256" key="1">
    <source>
        <dbReference type="ARBA" id="ARBA00022490"/>
    </source>
</evidence>
<dbReference type="Pfam" id="PF09138">
    <property type="entry name" value="Urm1"/>
    <property type="match status" value="1"/>
</dbReference>
<evidence type="ECO:0000256" key="2">
    <source>
        <dbReference type="ARBA" id="ARBA00022499"/>
    </source>
</evidence>
<keyword evidence="1 5" id="KW-0963">Cytoplasm</keyword>
<dbReference type="Gene3D" id="3.10.20.30">
    <property type="match status" value="1"/>
</dbReference>
<comment type="subcellular location">
    <subcellularLocation>
        <location evidence="5">Cytoplasm</location>
    </subcellularLocation>
</comment>
<organism evidence="6 7">
    <name type="scientific">Stegodyphus mimosarum</name>
    <name type="common">African social velvet spider</name>
    <dbReference type="NCBI Taxonomy" id="407821"/>
    <lineage>
        <taxon>Eukaryota</taxon>
        <taxon>Metazoa</taxon>
        <taxon>Ecdysozoa</taxon>
        <taxon>Arthropoda</taxon>
        <taxon>Chelicerata</taxon>
        <taxon>Arachnida</taxon>
        <taxon>Araneae</taxon>
        <taxon>Araneomorphae</taxon>
        <taxon>Entelegynae</taxon>
        <taxon>Eresoidea</taxon>
        <taxon>Eresidae</taxon>
        <taxon>Stegodyphus</taxon>
    </lineage>
</organism>
<dbReference type="InterPro" id="IPR015221">
    <property type="entry name" value="Urm1"/>
</dbReference>
<sequence>MEVNVNFSGGLELLFKNKKNYRVALPSENGKWTIKSLIAHLKDNLLQER</sequence>
<evidence type="ECO:0000256" key="5">
    <source>
        <dbReference type="RuleBase" id="RU361182"/>
    </source>
</evidence>
<name>A0A087UBJ3_STEMI</name>
<dbReference type="SUPFAM" id="SSF54285">
    <property type="entry name" value="MoaD/ThiS"/>
    <property type="match status" value="1"/>
</dbReference>
<dbReference type="UniPathway" id="UPA00988"/>
<dbReference type="InterPro" id="IPR016155">
    <property type="entry name" value="Mopterin_synth/thiamin_S_b"/>
</dbReference>
<dbReference type="GO" id="GO:0034227">
    <property type="term" value="P:tRNA thio-modification"/>
    <property type="evidence" value="ECO:0007669"/>
    <property type="project" value="InterPro"/>
</dbReference>
<accession>A0A087UBJ3</accession>